<dbReference type="CDD" id="cd04489">
    <property type="entry name" value="ExoVII_LU_OBF"/>
    <property type="match status" value="1"/>
</dbReference>
<accession>D5CRL8</accession>
<evidence type="ECO:0000256" key="4">
    <source>
        <dbReference type="ARBA" id="ARBA00022839"/>
    </source>
</evidence>
<gene>
    <name evidence="5" type="primary">xseA</name>
    <name evidence="9" type="ordered locus">Slit_1367</name>
</gene>
<dbReference type="InterPro" id="IPR025824">
    <property type="entry name" value="OB-fold_nuc-bd_dom"/>
</dbReference>
<evidence type="ECO:0000256" key="2">
    <source>
        <dbReference type="ARBA" id="ARBA00022722"/>
    </source>
</evidence>
<keyword evidence="2 5" id="KW-0540">Nuclease</keyword>
<evidence type="ECO:0000256" key="1">
    <source>
        <dbReference type="ARBA" id="ARBA00022490"/>
    </source>
</evidence>
<dbReference type="GO" id="GO:0009318">
    <property type="term" value="C:exodeoxyribonuclease VII complex"/>
    <property type="evidence" value="ECO:0007669"/>
    <property type="project" value="UniProtKB-UniRule"/>
</dbReference>
<dbReference type="NCBIfam" id="TIGR00237">
    <property type="entry name" value="xseA"/>
    <property type="match status" value="1"/>
</dbReference>
<keyword evidence="4 5" id="KW-0269">Exonuclease</keyword>
<dbReference type="Pfam" id="PF02601">
    <property type="entry name" value="Exonuc_VII_L"/>
    <property type="match status" value="1"/>
</dbReference>
<dbReference type="GO" id="GO:0003676">
    <property type="term" value="F:nucleic acid binding"/>
    <property type="evidence" value="ECO:0007669"/>
    <property type="project" value="InterPro"/>
</dbReference>
<keyword evidence="10" id="KW-1185">Reference proteome</keyword>
<comment type="similarity">
    <text evidence="5 6">Belongs to the XseA family.</text>
</comment>
<feature type="domain" description="OB-fold nucleic acid binding" evidence="8">
    <location>
        <begin position="22"/>
        <end position="115"/>
    </location>
</feature>
<dbReference type="PANTHER" id="PTHR30008">
    <property type="entry name" value="EXODEOXYRIBONUCLEASE 7 LARGE SUBUNIT"/>
    <property type="match status" value="1"/>
</dbReference>
<dbReference type="AlphaFoldDB" id="D5CRL8"/>
<dbReference type="Pfam" id="PF13742">
    <property type="entry name" value="tRNA_anti_2"/>
    <property type="match status" value="1"/>
</dbReference>
<dbReference type="EC" id="3.1.11.6" evidence="5"/>
<dbReference type="InterPro" id="IPR003753">
    <property type="entry name" value="Exonuc_VII_L"/>
</dbReference>
<evidence type="ECO:0000256" key="3">
    <source>
        <dbReference type="ARBA" id="ARBA00022801"/>
    </source>
</evidence>
<dbReference type="Proteomes" id="UP000001625">
    <property type="component" value="Chromosome"/>
</dbReference>
<reference evidence="9 10" key="1">
    <citation type="submission" date="2010-03" db="EMBL/GenBank/DDBJ databases">
        <title>Complete sequence of Sideroxydans lithotrophicus ES-1.</title>
        <authorList>
            <consortium name="US DOE Joint Genome Institute"/>
            <person name="Lucas S."/>
            <person name="Copeland A."/>
            <person name="Lapidus A."/>
            <person name="Cheng J.-F."/>
            <person name="Bruce D."/>
            <person name="Goodwin L."/>
            <person name="Pitluck S."/>
            <person name="Munk A.C."/>
            <person name="Detter J.C."/>
            <person name="Han C."/>
            <person name="Tapia R."/>
            <person name="Larimer F."/>
            <person name="Land M."/>
            <person name="Hauser L."/>
            <person name="Kyrpides N."/>
            <person name="Ivanova N."/>
            <person name="Emerson D."/>
            <person name="Woyke T."/>
        </authorList>
    </citation>
    <scope>NUCLEOTIDE SEQUENCE [LARGE SCALE GENOMIC DNA]</scope>
    <source>
        <strain evidence="9 10">ES-1</strain>
    </source>
</reference>
<dbReference type="STRING" id="580332.Slit_1367"/>
<dbReference type="PANTHER" id="PTHR30008:SF0">
    <property type="entry name" value="EXODEOXYRIBONUCLEASE 7 LARGE SUBUNIT"/>
    <property type="match status" value="1"/>
</dbReference>
<dbReference type="GO" id="GO:0006308">
    <property type="term" value="P:DNA catabolic process"/>
    <property type="evidence" value="ECO:0007669"/>
    <property type="project" value="UniProtKB-UniRule"/>
</dbReference>
<proteinExistence type="inferred from homology"/>
<dbReference type="InterPro" id="IPR020579">
    <property type="entry name" value="Exonuc_VII_lsu_C"/>
</dbReference>
<organism evidence="9 10">
    <name type="scientific">Sideroxydans lithotrophicus (strain ES-1)</name>
    <dbReference type="NCBI Taxonomy" id="580332"/>
    <lineage>
        <taxon>Bacteria</taxon>
        <taxon>Pseudomonadati</taxon>
        <taxon>Pseudomonadota</taxon>
        <taxon>Betaproteobacteria</taxon>
        <taxon>Nitrosomonadales</taxon>
        <taxon>Gallionellaceae</taxon>
        <taxon>Sideroxydans</taxon>
    </lineage>
</organism>
<dbReference type="EMBL" id="CP001965">
    <property type="protein sequence ID" value="ADE11604.1"/>
    <property type="molecule type" value="Genomic_DNA"/>
</dbReference>
<comment type="subcellular location">
    <subcellularLocation>
        <location evidence="5 6">Cytoplasm</location>
    </subcellularLocation>
</comment>
<protein>
    <recommendedName>
        <fullName evidence="5">Exodeoxyribonuclease 7 large subunit</fullName>
        <ecNumber evidence="5">3.1.11.6</ecNumber>
    </recommendedName>
    <alternativeName>
        <fullName evidence="5">Exodeoxyribonuclease VII large subunit</fullName>
        <shortName evidence="5">Exonuclease VII large subunit</shortName>
    </alternativeName>
</protein>
<dbReference type="HAMAP" id="MF_00378">
    <property type="entry name" value="Exonuc_7_L"/>
    <property type="match status" value="1"/>
</dbReference>
<dbReference type="HOGENOM" id="CLU_023625_3_1_4"/>
<dbReference type="KEGG" id="slt:Slit_1367"/>
<comment type="catalytic activity">
    <reaction evidence="5 6">
        <text>Exonucleolytic cleavage in either 5'- to 3'- or 3'- to 5'-direction to yield nucleoside 5'-phosphates.</text>
        <dbReference type="EC" id="3.1.11.6"/>
    </reaction>
</comment>
<feature type="domain" description="Exonuclease VII large subunit C-terminal" evidence="7">
    <location>
        <begin position="138"/>
        <end position="448"/>
    </location>
</feature>
<evidence type="ECO:0000259" key="7">
    <source>
        <dbReference type="Pfam" id="PF02601"/>
    </source>
</evidence>
<dbReference type="GO" id="GO:0008855">
    <property type="term" value="F:exodeoxyribonuclease VII activity"/>
    <property type="evidence" value="ECO:0007669"/>
    <property type="project" value="UniProtKB-UniRule"/>
</dbReference>
<evidence type="ECO:0000259" key="8">
    <source>
        <dbReference type="Pfam" id="PF13742"/>
    </source>
</evidence>
<evidence type="ECO:0000313" key="10">
    <source>
        <dbReference type="Proteomes" id="UP000001625"/>
    </source>
</evidence>
<keyword evidence="1 5" id="KW-0963">Cytoplasm</keyword>
<evidence type="ECO:0000256" key="6">
    <source>
        <dbReference type="RuleBase" id="RU004355"/>
    </source>
</evidence>
<comment type="subunit">
    <text evidence="5">Heterooligomer composed of large and small subunits.</text>
</comment>
<comment type="function">
    <text evidence="5">Bidirectionally degrades single-stranded DNA into large acid-insoluble oligonucleotides, which are then degraded further into small acid-soluble oligonucleotides.</text>
</comment>
<sequence length="459" mass="51616">MKKICMDECEKQGSLMDKNHVLSVRELNLAAKQLIEGGLPLLWVRGEISNFVSAASGHWYFSLKDEQAQVRCVMFRHKSQYLEFKPSNGMQVEVLALATLYEARGDFQLTLEKMRPAGLGALYEAFEHLKNKLEAEGLFDAGRKRDLPLLPKQIGIVTSPQAAALRDVLRTLANRMPNVPVLLYPTPVQGEGAAQKIAQAIRLASQRAECDVLIVCRGGGSIEDLWAFNEEVVARAIAASHIPVVSGVGHETDFTIADFVADLRAATPTAAAQAVVPDKQELRQRLAQHRQRLVRAVARRFEQGMQQVDFLQHRLVHPAQRIRQQGERLEALQQRMRFAHDHAMQRQQGRWSMLWHRLRGARPNLARLQEQQSNLARRLNGAMLQTLDRHDARLTALRQHLQLLDPKQVLARGYSMVRDVQGNIVVSSDSLELGEKLDITFAQGGVHAVVQEKHEPNSD</sequence>
<dbReference type="GO" id="GO:0005737">
    <property type="term" value="C:cytoplasm"/>
    <property type="evidence" value="ECO:0007669"/>
    <property type="project" value="UniProtKB-SubCell"/>
</dbReference>
<evidence type="ECO:0000313" key="9">
    <source>
        <dbReference type="EMBL" id="ADE11604.1"/>
    </source>
</evidence>
<evidence type="ECO:0000256" key="5">
    <source>
        <dbReference type="HAMAP-Rule" id="MF_00378"/>
    </source>
</evidence>
<dbReference type="eggNOG" id="COG1570">
    <property type="taxonomic scope" value="Bacteria"/>
</dbReference>
<name>D5CRL8_SIDLE</name>
<keyword evidence="3 5" id="KW-0378">Hydrolase</keyword>